<dbReference type="OrthoDB" id="262529at2759"/>
<keyword evidence="3" id="KW-0227">DNA damage</keyword>
<proteinExistence type="inferred from homology"/>
<feature type="domain" description="DNA repair metallo-beta-lactamase" evidence="6">
    <location>
        <begin position="265"/>
        <end position="384"/>
    </location>
</feature>
<evidence type="ECO:0000256" key="1">
    <source>
        <dbReference type="ARBA" id="ARBA00004123"/>
    </source>
</evidence>
<dbReference type="InterPro" id="IPR036866">
    <property type="entry name" value="RibonucZ/Hydroxyglut_hydro"/>
</dbReference>
<dbReference type="PANTHER" id="PTHR23240:SF6">
    <property type="entry name" value="DNA CROSS-LINK REPAIR 1A PROTEIN"/>
    <property type="match status" value="1"/>
</dbReference>
<keyword evidence="4" id="KW-0234">DNA repair</keyword>
<dbReference type="GO" id="GO:0035312">
    <property type="term" value="F:5'-3' DNA exonuclease activity"/>
    <property type="evidence" value="ECO:0007669"/>
    <property type="project" value="TreeGrafter"/>
</dbReference>
<gene>
    <name evidence="7" type="ORF">BCR33DRAFT_758365</name>
</gene>
<dbReference type="STRING" id="329046.A0A1Y2C4K7"/>
<dbReference type="Gene3D" id="3.60.15.10">
    <property type="entry name" value="Ribonuclease Z/Hydroxyacylglutathione hydrolase-like"/>
    <property type="match status" value="1"/>
</dbReference>
<evidence type="ECO:0000256" key="5">
    <source>
        <dbReference type="ARBA" id="ARBA00023242"/>
    </source>
</evidence>
<comment type="similarity">
    <text evidence="2">Belongs to the DNA repair metallo-beta-lactamase (DRMBL) family.</text>
</comment>
<evidence type="ECO:0000256" key="3">
    <source>
        <dbReference type="ARBA" id="ARBA00022763"/>
    </source>
</evidence>
<dbReference type="InterPro" id="IPR011084">
    <property type="entry name" value="DRMBL"/>
</dbReference>
<dbReference type="AlphaFoldDB" id="A0A1Y2C4K7"/>
<sequence length="400" mass="44430">MEQWVWEQKLPGTGFTIDAFSYGAIEGCSAYFLSHFHSDHYGGLTSKFTAGPIYCSKVTANLVKSQLRVDAEYIKELPMETPIEVQGVTVTLIGMLVKVLYCGLVLINVLDANHCPALLPFHTAHPVLQNTRLKSVYLDTTYCDARYAFPNQQLVLEVVQQFILDVVVKGRKLEEVVAGESAGRNMMRQFLEMGGGGASSVLNLLGVGVAERGSCLCRDLHDWKRASVQELSIMFLLMSLAKALNCKVFAETAKRRILSQLEDEELDSMITTNPLDAAVHVIKIGQLNKEFLETKLNSVASKYARIIAIRPTGWTHHPRAAPAKPGQQSDEPAGFTLQSIKPTRLAHNIHVIPIPYSEHSSFTELKAFVKALNVEQIIPTVNISKHEMMKGMFDSWRSEG</sequence>
<dbReference type="EMBL" id="MCGO01000030">
    <property type="protein sequence ID" value="ORY41962.1"/>
    <property type="molecule type" value="Genomic_DNA"/>
</dbReference>
<dbReference type="PANTHER" id="PTHR23240">
    <property type="entry name" value="DNA CROSS-LINK REPAIR PROTEIN PSO2/SNM1-RELATED"/>
    <property type="match status" value="1"/>
</dbReference>
<dbReference type="GO" id="GO:0003684">
    <property type="term" value="F:damaged DNA binding"/>
    <property type="evidence" value="ECO:0007669"/>
    <property type="project" value="TreeGrafter"/>
</dbReference>
<dbReference type="CDD" id="cd16273">
    <property type="entry name" value="SNM1A-1C-like_MBL-fold"/>
    <property type="match status" value="1"/>
</dbReference>
<dbReference type="GO" id="GO:0036297">
    <property type="term" value="P:interstrand cross-link repair"/>
    <property type="evidence" value="ECO:0007669"/>
    <property type="project" value="TreeGrafter"/>
</dbReference>
<evidence type="ECO:0000256" key="4">
    <source>
        <dbReference type="ARBA" id="ARBA00023204"/>
    </source>
</evidence>
<comment type="caution">
    <text evidence="7">The sequence shown here is derived from an EMBL/GenBank/DDBJ whole genome shotgun (WGS) entry which is preliminary data.</text>
</comment>
<dbReference type="Proteomes" id="UP000193642">
    <property type="component" value="Unassembled WGS sequence"/>
</dbReference>
<evidence type="ECO:0000259" key="6">
    <source>
        <dbReference type="Pfam" id="PF07522"/>
    </source>
</evidence>
<dbReference type="Gene3D" id="3.40.50.12650">
    <property type="match status" value="1"/>
</dbReference>
<dbReference type="GO" id="GO:0005634">
    <property type="term" value="C:nucleus"/>
    <property type="evidence" value="ECO:0007669"/>
    <property type="project" value="UniProtKB-SubCell"/>
</dbReference>
<dbReference type="Pfam" id="PF07522">
    <property type="entry name" value="DRMBL"/>
    <property type="match status" value="1"/>
</dbReference>
<evidence type="ECO:0000313" key="8">
    <source>
        <dbReference type="Proteomes" id="UP000193642"/>
    </source>
</evidence>
<protein>
    <submittedName>
        <fullName evidence="7">DRMBL-domain-containing protein</fullName>
    </submittedName>
</protein>
<comment type="subcellular location">
    <subcellularLocation>
        <location evidence="1">Nucleus</location>
    </subcellularLocation>
</comment>
<accession>A0A1Y2C4K7</accession>
<organism evidence="7 8">
    <name type="scientific">Rhizoclosmatium globosum</name>
    <dbReference type="NCBI Taxonomy" id="329046"/>
    <lineage>
        <taxon>Eukaryota</taxon>
        <taxon>Fungi</taxon>
        <taxon>Fungi incertae sedis</taxon>
        <taxon>Chytridiomycota</taxon>
        <taxon>Chytridiomycota incertae sedis</taxon>
        <taxon>Chytridiomycetes</taxon>
        <taxon>Chytridiales</taxon>
        <taxon>Chytriomycetaceae</taxon>
        <taxon>Rhizoclosmatium</taxon>
    </lineage>
</organism>
<name>A0A1Y2C4K7_9FUNG</name>
<evidence type="ECO:0000256" key="2">
    <source>
        <dbReference type="ARBA" id="ARBA00010304"/>
    </source>
</evidence>
<dbReference type="SUPFAM" id="SSF56281">
    <property type="entry name" value="Metallo-hydrolase/oxidoreductase"/>
    <property type="match status" value="1"/>
</dbReference>
<evidence type="ECO:0000313" key="7">
    <source>
        <dbReference type="EMBL" id="ORY41962.1"/>
    </source>
</evidence>
<keyword evidence="8" id="KW-1185">Reference proteome</keyword>
<reference evidence="7 8" key="1">
    <citation type="submission" date="2016-07" db="EMBL/GenBank/DDBJ databases">
        <title>Pervasive Adenine N6-methylation of Active Genes in Fungi.</title>
        <authorList>
            <consortium name="DOE Joint Genome Institute"/>
            <person name="Mondo S.J."/>
            <person name="Dannebaum R.O."/>
            <person name="Kuo R.C."/>
            <person name="Labutti K."/>
            <person name="Haridas S."/>
            <person name="Kuo A."/>
            <person name="Salamov A."/>
            <person name="Ahrendt S.R."/>
            <person name="Lipzen A."/>
            <person name="Sullivan W."/>
            <person name="Andreopoulos W.B."/>
            <person name="Clum A."/>
            <person name="Lindquist E."/>
            <person name="Daum C."/>
            <person name="Ramamoorthy G.K."/>
            <person name="Gryganskyi A."/>
            <person name="Culley D."/>
            <person name="Magnuson J.K."/>
            <person name="James T.Y."/>
            <person name="O'Malley M.A."/>
            <person name="Stajich J.E."/>
            <person name="Spatafora J.W."/>
            <person name="Visel A."/>
            <person name="Grigoriev I.V."/>
        </authorList>
    </citation>
    <scope>NUCLEOTIDE SEQUENCE [LARGE SCALE GENOMIC DNA]</scope>
    <source>
        <strain evidence="7 8">JEL800</strain>
    </source>
</reference>
<keyword evidence="5" id="KW-0539">Nucleus</keyword>
<dbReference type="GO" id="GO:0006303">
    <property type="term" value="P:double-strand break repair via nonhomologous end joining"/>
    <property type="evidence" value="ECO:0007669"/>
    <property type="project" value="TreeGrafter"/>
</dbReference>